<feature type="transmembrane region" description="Helical" evidence="12">
    <location>
        <begin position="966"/>
        <end position="984"/>
    </location>
</feature>
<evidence type="ECO:0000256" key="9">
    <source>
        <dbReference type="ARBA" id="ARBA00023065"/>
    </source>
</evidence>
<feature type="transmembrane region" description="Helical" evidence="12">
    <location>
        <begin position="789"/>
        <end position="813"/>
    </location>
</feature>
<feature type="transmembrane region" description="Helical" evidence="12">
    <location>
        <begin position="503"/>
        <end position="523"/>
    </location>
</feature>
<dbReference type="InterPro" id="IPR001734">
    <property type="entry name" value="Na/solute_symporter"/>
</dbReference>
<dbReference type="InterPro" id="IPR038377">
    <property type="entry name" value="Na/Glc_symporter_sf"/>
</dbReference>
<feature type="transmembrane region" description="Helical" evidence="12">
    <location>
        <begin position="393"/>
        <end position="415"/>
    </location>
</feature>
<organism evidence="14 15">
    <name type="scientific">Chrysochromulina tobinii</name>
    <dbReference type="NCBI Taxonomy" id="1460289"/>
    <lineage>
        <taxon>Eukaryota</taxon>
        <taxon>Haptista</taxon>
        <taxon>Haptophyta</taxon>
        <taxon>Prymnesiophyceae</taxon>
        <taxon>Prymnesiales</taxon>
        <taxon>Chrysochromulinaceae</taxon>
        <taxon>Chrysochromulina</taxon>
    </lineage>
</organism>
<dbReference type="GO" id="GO:0015293">
    <property type="term" value="F:symporter activity"/>
    <property type="evidence" value="ECO:0007669"/>
    <property type="project" value="UniProtKB-KW"/>
</dbReference>
<feature type="transmembrane region" description="Helical" evidence="12">
    <location>
        <begin position="569"/>
        <end position="589"/>
    </location>
</feature>
<feature type="transmembrane region" description="Helical" evidence="12">
    <location>
        <begin position="422"/>
        <end position="440"/>
    </location>
</feature>
<evidence type="ECO:0000256" key="5">
    <source>
        <dbReference type="ARBA" id="ARBA00022692"/>
    </source>
</evidence>
<keyword evidence="4" id="KW-1003">Cell membrane</keyword>
<dbReference type="AlphaFoldDB" id="A0A0M0JKP4"/>
<evidence type="ECO:0000256" key="8">
    <source>
        <dbReference type="ARBA" id="ARBA00023053"/>
    </source>
</evidence>
<feature type="transmembrane region" description="Helical" evidence="12">
    <location>
        <begin position="859"/>
        <end position="879"/>
    </location>
</feature>
<dbReference type="PANTHER" id="PTHR48086:SF3">
    <property type="entry name" value="SODIUM_PROLINE SYMPORTER"/>
    <property type="match status" value="1"/>
</dbReference>
<feature type="transmembrane region" description="Helical" evidence="12">
    <location>
        <begin position="460"/>
        <end position="482"/>
    </location>
</feature>
<feature type="chain" id="PRO_5005601928" evidence="13">
    <location>
        <begin position="17"/>
        <end position="1025"/>
    </location>
</feature>
<evidence type="ECO:0000256" key="1">
    <source>
        <dbReference type="ARBA" id="ARBA00004651"/>
    </source>
</evidence>
<keyword evidence="7 12" id="KW-1133">Transmembrane helix</keyword>
<feature type="transmembrane region" description="Helical" evidence="12">
    <location>
        <begin position="543"/>
        <end position="562"/>
    </location>
</feature>
<accession>A0A0M0JKP4</accession>
<keyword evidence="5 12" id="KW-0812">Transmembrane</keyword>
<evidence type="ECO:0000256" key="3">
    <source>
        <dbReference type="ARBA" id="ARBA00022448"/>
    </source>
</evidence>
<keyword evidence="15" id="KW-1185">Reference proteome</keyword>
<keyword evidence="6" id="KW-0769">Symport</keyword>
<dbReference type="OrthoDB" id="6132759at2759"/>
<dbReference type="Proteomes" id="UP000037460">
    <property type="component" value="Unassembled WGS sequence"/>
</dbReference>
<feature type="transmembrane region" description="Helical" evidence="12">
    <location>
        <begin position="834"/>
        <end position="853"/>
    </location>
</feature>
<dbReference type="Gene3D" id="1.20.1730.10">
    <property type="entry name" value="Sodium/glucose cotransporter"/>
    <property type="match status" value="1"/>
</dbReference>
<feature type="signal peptide" evidence="13">
    <location>
        <begin position="1"/>
        <end position="16"/>
    </location>
</feature>
<protein>
    <submittedName>
        <fullName evidence="14">Sodium:solute symporter</fullName>
    </submittedName>
</protein>
<feature type="transmembrane region" description="Helical" evidence="12">
    <location>
        <begin position="649"/>
        <end position="673"/>
    </location>
</feature>
<evidence type="ECO:0000256" key="11">
    <source>
        <dbReference type="ARBA" id="ARBA00023201"/>
    </source>
</evidence>
<keyword evidence="10 12" id="KW-0472">Membrane</keyword>
<dbReference type="InterPro" id="IPR050277">
    <property type="entry name" value="Sodium:Solute_Symporter"/>
</dbReference>
<evidence type="ECO:0000256" key="10">
    <source>
        <dbReference type="ARBA" id="ARBA00023136"/>
    </source>
</evidence>
<gene>
    <name evidence="14" type="ORF">Ctob_012411</name>
</gene>
<keyword evidence="9" id="KW-0406">Ion transport</keyword>
<keyword evidence="13" id="KW-0732">Signal</keyword>
<dbReference type="EMBL" id="JWZX01002753">
    <property type="protein sequence ID" value="KOO27156.1"/>
    <property type="molecule type" value="Genomic_DNA"/>
</dbReference>
<keyword evidence="3" id="KW-0813">Transport</keyword>
<name>A0A0M0JKP4_9EUKA</name>
<evidence type="ECO:0000256" key="7">
    <source>
        <dbReference type="ARBA" id="ARBA00022989"/>
    </source>
</evidence>
<comment type="caution">
    <text evidence="14">The sequence shown here is derived from an EMBL/GenBank/DDBJ whole genome shotgun (WGS) entry which is preliminary data.</text>
</comment>
<reference evidence="15" key="1">
    <citation type="journal article" date="2015" name="PLoS Genet.">
        <title>Genome Sequence and Transcriptome Analyses of Chrysochromulina tobin: Metabolic Tools for Enhanced Algal Fitness in the Prominent Order Prymnesiales (Haptophyceae).</title>
        <authorList>
            <person name="Hovde B.T."/>
            <person name="Deodato C.R."/>
            <person name="Hunsperger H.M."/>
            <person name="Ryken S.A."/>
            <person name="Yost W."/>
            <person name="Jha R.K."/>
            <person name="Patterson J."/>
            <person name="Monnat R.J. Jr."/>
            <person name="Barlow S.B."/>
            <person name="Starkenburg S.R."/>
            <person name="Cattolico R.A."/>
        </authorList>
    </citation>
    <scope>NUCLEOTIDE SEQUENCE</scope>
    <source>
        <strain evidence="15">CCMP291</strain>
    </source>
</reference>
<dbReference type="PROSITE" id="PS50283">
    <property type="entry name" value="NA_SOLUT_SYMP_3"/>
    <property type="match status" value="1"/>
</dbReference>
<evidence type="ECO:0000313" key="15">
    <source>
        <dbReference type="Proteomes" id="UP000037460"/>
    </source>
</evidence>
<dbReference type="PANTHER" id="PTHR48086">
    <property type="entry name" value="SODIUM/PROLINE SYMPORTER-RELATED"/>
    <property type="match status" value="1"/>
</dbReference>
<evidence type="ECO:0000313" key="14">
    <source>
        <dbReference type="EMBL" id="KOO27156.1"/>
    </source>
</evidence>
<dbReference type="GO" id="GO:0006814">
    <property type="term" value="P:sodium ion transport"/>
    <property type="evidence" value="ECO:0007669"/>
    <property type="project" value="UniProtKB-KW"/>
</dbReference>
<keyword evidence="11" id="KW-0739">Sodium transport</keyword>
<comment type="similarity">
    <text evidence="2">Belongs to the sodium:solute symporter (SSF) (TC 2.A.21) family.</text>
</comment>
<comment type="subcellular location">
    <subcellularLocation>
        <location evidence="1">Cell membrane</location>
        <topology evidence="1">Multi-pass membrane protein</topology>
    </subcellularLocation>
</comment>
<proteinExistence type="inferred from homology"/>
<evidence type="ECO:0000256" key="2">
    <source>
        <dbReference type="ARBA" id="ARBA00006434"/>
    </source>
</evidence>
<dbReference type="Pfam" id="PF00474">
    <property type="entry name" value="SSF"/>
    <property type="match status" value="2"/>
</dbReference>
<evidence type="ECO:0000256" key="4">
    <source>
        <dbReference type="ARBA" id="ARBA00022475"/>
    </source>
</evidence>
<keyword evidence="8" id="KW-0915">Sodium</keyword>
<evidence type="ECO:0000256" key="13">
    <source>
        <dbReference type="SAM" id="SignalP"/>
    </source>
</evidence>
<evidence type="ECO:0000256" key="6">
    <source>
        <dbReference type="ARBA" id="ARBA00022847"/>
    </source>
</evidence>
<evidence type="ECO:0000256" key="12">
    <source>
        <dbReference type="SAM" id="Phobius"/>
    </source>
</evidence>
<sequence>MRATSLVLLSSTLASASIWNGWRDQYVRVSPQIAEGIGKARRRLQAEGKDFPEELKLAAVKAMQAAERVSHASRSGSPEVGTRRQMMVVENDGTTRVSVVNGVTIPDMSLFDCPWASRLHPWGQAQLDVDPDNFTVDGGLCLPYQEIPFPYSIGMNPVDPVAAGIVAPGPNFNPVDANNFNLPTCRDDTGNIVWCKYPGETEATQLGENYGHAAANAGWVDLAGNAVSDADQLTTPICKKTYVNDCKFSTKKTRGYKYEDGAAIAPGAVANEGYDINWVLTRVAQVRNSLSVNAALMEEDLGLSPGELGTMPFPQDMYTTLYGLPTGTLPGTSGTYPHAYTKGEYTADAIPAIDASKDGECSTRDSMAQWMDCGIPCPVGDEARMAPHELGGFGAAVIVFMFSCALIGAVAYYVVAGDSTNFFVGGRNMGLFVITSSLASQSLDSNAALGNIDLGYAYHWWDGAVLPIGLGLSLVMNAIFFAKMINEMEVLTLADVYARKFGPAVEVLFSFLAIASFVFLLGGNLVGTGRVVAFLFGMNPIPGIWICTLAVWLYTIAGGIISEAYTGTLFAFVGWIGLLAGTIFTLNYMPNAPGRSAAYPNGDKPMFGEQMSDSNALDPLPNAIIFNWATIFARVMSSRTSRGAQIGCFVAGIITWVVGVTFSFSSGAARALYGPSSPYAEYVADSCSKEITIIGCFGGGETGYFDSSSMLPVPPGDPAIPAWRGPGCGATVLNGVPTCGEWKPDPFAALRLFTCIKEKCHYVLDFDGSYGLGVLTDGYFPMNAFIGGWVLLAIVAASMSTGDGAILAMSTVWSHNLCRKLPVKYFKDEKNLLNMARLSTCIWAPISAIIASYNYKTSGYLLVVAFDIMLAGSVVPLFACFYWKKCAPYAAFMSMFSGSLCRVILEGTIPKDYLLTLAGKYGISFGPGSYGGLNPLTGELLPGWCEPLSGWCPQYKLMDYSGVDSLISPGVSLVAIILFNVIRFDKLCGFDKWSIFLPYDGRTPKTDAKVGPKGVELGNPGMSAA</sequence>
<dbReference type="GO" id="GO:0005886">
    <property type="term" value="C:plasma membrane"/>
    <property type="evidence" value="ECO:0007669"/>
    <property type="project" value="UniProtKB-SubCell"/>
</dbReference>